<evidence type="ECO:0000313" key="4">
    <source>
        <dbReference type="Proteomes" id="UP000036367"/>
    </source>
</evidence>
<dbReference type="EMBL" id="LECT01000026">
    <property type="protein sequence ID" value="KLU04620.1"/>
    <property type="molecule type" value="Genomic_DNA"/>
</dbReference>
<protein>
    <submittedName>
        <fullName evidence="3">Transmembrane protein</fullName>
    </submittedName>
</protein>
<evidence type="ECO:0000256" key="2">
    <source>
        <dbReference type="SAM" id="Phobius"/>
    </source>
</evidence>
<evidence type="ECO:0000256" key="1">
    <source>
        <dbReference type="SAM" id="MobiDB-lite"/>
    </source>
</evidence>
<dbReference type="Proteomes" id="UP000036367">
    <property type="component" value="Unassembled WGS sequence"/>
</dbReference>
<feature type="compositionally biased region" description="Basic and acidic residues" evidence="1">
    <location>
        <begin position="54"/>
        <end position="69"/>
    </location>
</feature>
<evidence type="ECO:0000313" key="3">
    <source>
        <dbReference type="EMBL" id="KLU04620.1"/>
    </source>
</evidence>
<dbReference type="RefSeq" id="WP_047814858.1">
    <property type="nucleotide sequence ID" value="NZ_LECT01000026.1"/>
</dbReference>
<dbReference type="STRING" id="595434.RISK_003242"/>
<comment type="caution">
    <text evidence="3">The sequence shown here is derived from an EMBL/GenBank/DDBJ whole genome shotgun (WGS) entry which is preliminary data.</text>
</comment>
<reference evidence="3" key="1">
    <citation type="submission" date="2015-05" db="EMBL/GenBank/DDBJ databases">
        <title>Permanent draft genome of Rhodopirellula islandicus K833.</title>
        <authorList>
            <person name="Kizina J."/>
            <person name="Richter M."/>
            <person name="Glockner F.O."/>
            <person name="Harder J."/>
        </authorList>
    </citation>
    <scope>NUCLEOTIDE SEQUENCE [LARGE SCALE GENOMIC DNA]</scope>
    <source>
        <strain evidence="3">K833</strain>
    </source>
</reference>
<name>A0A0J1BDJ5_RHOIS</name>
<dbReference type="AlphaFoldDB" id="A0A0J1BDJ5"/>
<accession>A0A0J1BDJ5</accession>
<keyword evidence="4" id="KW-1185">Reference proteome</keyword>
<gene>
    <name evidence="3" type="ORF">RISK_003242</name>
</gene>
<keyword evidence="2 3" id="KW-0812">Transmembrane</keyword>
<dbReference type="PATRIC" id="fig|595434.4.peg.3095"/>
<dbReference type="OrthoDB" id="277223at2"/>
<proteinExistence type="predicted"/>
<organism evidence="3 4">
    <name type="scientific">Rhodopirellula islandica</name>
    <dbReference type="NCBI Taxonomy" id="595434"/>
    <lineage>
        <taxon>Bacteria</taxon>
        <taxon>Pseudomonadati</taxon>
        <taxon>Planctomycetota</taxon>
        <taxon>Planctomycetia</taxon>
        <taxon>Pirellulales</taxon>
        <taxon>Pirellulaceae</taxon>
        <taxon>Rhodopirellula</taxon>
    </lineage>
</organism>
<keyword evidence="2" id="KW-0472">Membrane</keyword>
<sequence length="131" mass="15068">MTFCYPIPVCVFAESALESVAFDRGTLWLVAGFLMLGWALARLTISRRKKAIRQRGESRETQRRLDSVKKTALPLSDAPPETQRWQVAMFDLQRELTGDLDTRIAVVQSLIRHADQRIATLQELERRQQAR</sequence>
<feature type="transmembrane region" description="Helical" evidence="2">
    <location>
        <begin position="27"/>
        <end position="45"/>
    </location>
</feature>
<keyword evidence="2" id="KW-1133">Transmembrane helix</keyword>
<feature type="region of interest" description="Disordered" evidence="1">
    <location>
        <begin position="53"/>
        <end position="77"/>
    </location>
</feature>